<accession>A0AAN9R5L2</accession>
<proteinExistence type="predicted"/>
<protein>
    <submittedName>
        <fullName evidence="2">Uncharacterized protein</fullName>
    </submittedName>
</protein>
<dbReference type="EMBL" id="JAYMYR010000007">
    <property type="protein sequence ID" value="KAK7354753.1"/>
    <property type="molecule type" value="Genomic_DNA"/>
</dbReference>
<feature type="compositionally biased region" description="Low complexity" evidence="1">
    <location>
        <begin position="22"/>
        <end position="35"/>
    </location>
</feature>
<reference evidence="2 3" key="1">
    <citation type="submission" date="2024-01" db="EMBL/GenBank/DDBJ databases">
        <title>The genomes of 5 underutilized Papilionoideae crops provide insights into root nodulation and disease resistanc.</title>
        <authorList>
            <person name="Jiang F."/>
        </authorList>
    </citation>
    <scope>NUCLEOTIDE SEQUENCE [LARGE SCALE GENOMIC DNA]</scope>
    <source>
        <strain evidence="2">JINMINGXINNONG_FW02</strain>
        <tissue evidence="2">Leaves</tissue>
    </source>
</reference>
<feature type="region of interest" description="Disordered" evidence="1">
    <location>
        <begin position="1"/>
        <end position="66"/>
    </location>
</feature>
<evidence type="ECO:0000256" key="1">
    <source>
        <dbReference type="SAM" id="MobiDB-lite"/>
    </source>
</evidence>
<feature type="compositionally biased region" description="Polar residues" evidence="1">
    <location>
        <begin position="1"/>
        <end position="13"/>
    </location>
</feature>
<feature type="compositionally biased region" description="Polar residues" evidence="1">
    <location>
        <begin position="36"/>
        <end position="52"/>
    </location>
</feature>
<evidence type="ECO:0000313" key="2">
    <source>
        <dbReference type="EMBL" id="KAK7354753.1"/>
    </source>
</evidence>
<organism evidence="2 3">
    <name type="scientific">Phaseolus coccineus</name>
    <name type="common">Scarlet runner bean</name>
    <name type="synonym">Phaseolus multiflorus</name>
    <dbReference type="NCBI Taxonomy" id="3886"/>
    <lineage>
        <taxon>Eukaryota</taxon>
        <taxon>Viridiplantae</taxon>
        <taxon>Streptophyta</taxon>
        <taxon>Embryophyta</taxon>
        <taxon>Tracheophyta</taxon>
        <taxon>Spermatophyta</taxon>
        <taxon>Magnoliopsida</taxon>
        <taxon>eudicotyledons</taxon>
        <taxon>Gunneridae</taxon>
        <taxon>Pentapetalae</taxon>
        <taxon>rosids</taxon>
        <taxon>fabids</taxon>
        <taxon>Fabales</taxon>
        <taxon>Fabaceae</taxon>
        <taxon>Papilionoideae</taxon>
        <taxon>50 kb inversion clade</taxon>
        <taxon>NPAAA clade</taxon>
        <taxon>indigoferoid/millettioid clade</taxon>
        <taxon>Phaseoleae</taxon>
        <taxon>Phaseolus</taxon>
    </lineage>
</organism>
<gene>
    <name evidence="2" type="ORF">VNO80_20230</name>
</gene>
<name>A0AAN9R5L2_PHACN</name>
<evidence type="ECO:0000313" key="3">
    <source>
        <dbReference type="Proteomes" id="UP001374584"/>
    </source>
</evidence>
<sequence length="104" mass="11306">MSSTNISIQSALCYTTRPPAPRTNNTSSTSSSTSSATIQKSTPTLFRYSTPTSPKSSSFLHPFPPPPSPHATLSPRLFLLLLHIPNLIPNMHCSIHKSYIAIAR</sequence>
<keyword evidence="3" id="KW-1185">Reference proteome</keyword>
<dbReference type="Proteomes" id="UP001374584">
    <property type="component" value="Unassembled WGS sequence"/>
</dbReference>
<comment type="caution">
    <text evidence="2">The sequence shown here is derived from an EMBL/GenBank/DDBJ whole genome shotgun (WGS) entry which is preliminary data.</text>
</comment>
<dbReference type="AlphaFoldDB" id="A0AAN9R5L2"/>